<accession>M4R1X8</accession>
<organism evidence="1 2">
    <name type="scientific">Synechococcus phage S-SKS1</name>
    <dbReference type="NCBI Taxonomy" id="754042"/>
    <lineage>
        <taxon>Viruses</taxon>
        <taxon>Duplodnaviria</taxon>
        <taxon>Heunggongvirae</taxon>
        <taxon>Uroviricota</taxon>
        <taxon>Caudoviricetes</taxon>
        <taxon>Llyrvirus</taxon>
        <taxon>Llyrvirus SSKS1</taxon>
    </lineage>
</organism>
<dbReference type="Proteomes" id="UP000201252">
    <property type="component" value="Segment"/>
</dbReference>
<dbReference type="KEGG" id="vg:15011181"/>
<dbReference type="EMBL" id="HQ633071">
    <property type="protein sequence ID" value="AGH31772.1"/>
    <property type="molecule type" value="Genomic_DNA"/>
</dbReference>
<proteinExistence type="predicted"/>
<reference evidence="1 2" key="1">
    <citation type="submission" date="2010-10" db="EMBL/GenBank/DDBJ databases">
        <title>The Genome Sequence of Synechococcus phage S-SKS1.</title>
        <authorList>
            <consortium name="The Broad Institute Genome Sequencing Platform"/>
            <person name="Henn M.R."/>
            <person name="Clokie M."/>
            <person name="Levin J."/>
            <person name="Malboeuf C."/>
            <person name="Casali M."/>
            <person name="Russ C."/>
            <person name="Lennon N."/>
            <person name="Chapman S.B."/>
            <person name="Erlich R."/>
            <person name="Young S.K."/>
            <person name="Yandava C."/>
            <person name="Zeng Q."/>
            <person name="Alvarado L."/>
            <person name="Anderson S."/>
            <person name="Berlin A."/>
            <person name="Chen Z."/>
            <person name="Freedman E."/>
            <person name="Gellesch M."/>
            <person name="Goldberg J."/>
            <person name="Green L."/>
            <person name="Griggs A."/>
            <person name="Gujja S."/>
            <person name="Heilman E.R."/>
            <person name="Heiman D."/>
            <person name="Hollinger A."/>
            <person name="Howarth C."/>
            <person name="Larson L."/>
            <person name="Mehta T."/>
            <person name="Pearson M."/>
            <person name="Roberts A."/>
            <person name="Ryan E."/>
            <person name="Saif S."/>
            <person name="Shea T."/>
            <person name="Shenoy N."/>
            <person name="Sisk P."/>
            <person name="Stolte C."/>
            <person name="Sykes S."/>
            <person name="White J."/>
            <person name="Haas B."/>
            <person name="Nusbaum C."/>
            <person name="Birren B."/>
        </authorList>
    </citation>
    <scope>NUCLEOTIDE SEQUENCE [LARGE SCALE GENOMIC DNA]</scope>
</reference>
<dbReference type="RefSeq" id="YP_007674624.1">
    <property type="nucleotide sequence ID" value="NC_020851.1"/>
</dbReference>
<evidence type="ECO:0000313" key="2">
    <source>
        <dbReference type="Proteomes" id="UP000201252"/>
    </source>
</evidence>
<evidence type="ECO:0008006" key="3">
    <source>
        <dbReference type="Google" id="ProtNLM"/>
    </source>
</evidence>
<gene>
    <name evidence="1" type="ORF">SWZG_00267</name>
</gene>
<protein>
    <recommendedName>
        <fullName evidence="3">Base plate wedge component</fullName>
    </recommendedName>
</protein>
<keyword evidence="2" id="KW-1185">Reference proteome</keyword>
<dbReference type="GeneID" id="15011181"/>
<name>M4R1X8_9CAUD</name>
<sequence>MGYFRELPDVEYQSFLSDAISSQDYLKVKNLFRRNKVRDDLQNVFTLFNKYEIVEGARPDTVAEEFYGKADLDWVVLMTAGIINVRDEWPLSNYQLYKYAENKYSVENLSDINYYETKEVKDSNGRLILPAGKDVNEDFTLNYSDNGIKVSVSGISVRRGVSNWEYETIKNNKKSSIYLLKQGYLQQFLNDMREIMTYGLSSEYVNESLIRTENTKVTTSY</sequence>
<dbReference type="Pfam" id="PF11246">
    <property type="entry name" value="Phage_gp53"/>
    <property type="match status" value="1"/>
</dbReference>
<dbReference type="OrthoDB" id="8952at10239"/>
<dbReference type="InterPro" id="IPR022607">
    <property type="entry name" value="Phage_T4_Gp53_baseplate_wedge"/>
</dbReference>
<evidence type="ECO:0000313" key="1">
    <source>
        <dbReference type="EMBL" id="AGH31772.1"/>
    </source>
</evidence>